<organism evidence="1 2">
    <name type="scientific">Coemansia helicoidea</name>
    <dbReference type="NCBI Taxonomy" id="1286919"/>
    <lineage>
        <taxon>Eukaryota</taxon>
        <taxon>Fungi</taxon>
        <taxon>Fungi incertae sedis</taxon>
        <taxon>Zoopagomycota</taxon>
        <taxon>Kickxellomycotina</taxon>
        <taxon>Kickxellomycetes</taxon>
        <taxon>Kickxellales</taxon>
        <taxon>Kickxellaceae</taxon>
        <taxon>Coemansia</taxon>
    </lineage>
</organism>
<dbReference type="Proteomes" id="UP001140087">
    <property type="component" value="Unassembled WGS sequence"/>
</dbReference>
<reference evidence="1" key="1">
    <citation type="submission" date="2022-07" db="EMBL/GenBank/DDBJ databases">
        <title>Phylogenomic reconstructions and comparative analyses of Kickxellomycotina fungi.</title>
        <authorList>
            <person name="Reynolds N.K."/>
            <person name="Stajich J.E."/>
            <person name="Barry K."/>
            <person name="Grigoriev I.V."/>
            <person name="Crous P."/>
            <person name="Smith M.E."/>
        </authorList>
    </citation>
    <scope>NUCLEOTIDE SEQUENCE</scope>
    <source>
        <strain evidence="1">BCRC 34780</strain>
    </source>
</reference>
<keyword evidence="2" id="KW-1185">Reference proteome</keyword>
<evidence type="ECO:0000313" key="1">
    <source>
        <dbReference type="EMBL" id="KAJ2797248.1"/>
    </source>
</evidence>
<dbReference type="EMBL" id="JANBUN010001647">
    <property type="protein sequence ID" value="KAJ2797248.1"/>
    <property type="molecule type" value="Genomic_DNA"/>
</dbReference>
<name>A0ACC1KZ21_9FUNG</name>
<gene>
    <name evidence="1" type="primary">ELP6</name>
    <name evidence="1" type="ORF">H4R21_004395</name>
</gene>
<comment type="caution">
    <text evidence="1">The sequence shown here is derived from an EMBL/GenBank/DDBJ whole genome shotgun (WGS) entry which is preliminary data.</text>
</comment>
<protein>
    <submittedName>
        <fullName evidence="1">Elongator subunit elp6</fullName>
    </submittedName>
</protein>
<proteinExistence type="predicted"/>
<sequence>MATYKSLSAGLNWASGLPPSGTTVVVAGGLEADGGVVLPHFVSSTLDGGGAVVLLSFRHTLSHYVHIMRKMGVALSQRSFTFVNGLVAADLSGLPAATRPHFTLREWPEFFAWLAAQPPSVLLIDGLCALLDLGHPCAAVVGFFAACQRIVEDKRGGQSGLVATLLADDFSEALARALIRRAHYVFSFEGLATGASSDVSGQLTVAPGHLLCQVPDAARGFKPALLHYRVADTTVQFFSPGQSSTVL</sequence>
<accession>A0ACC1KZ21</accession>
<evidence type="ECO:0000313" key="2">
    <source>
        <dbReference type="Proteomes" id="UP001140087"/>
    </source>
</evidence>